<organism evidence="4 5">
    <name type="scientific">Cephalotrichum gorgonifer</name>
    <dbReference type="NCBI Taxonomy" id="2041049"/>
    <lineage>
        <taxon>Eukaryota</taxon>
        <taxon>Fungi</taxon>
        <taxon>Dikarya</taxon>
        <taxon>Ascomycota</taxon>
        <taxon>Pezizomycotina</taxon>
        <taxon>Sordariomycetes</taxon>
        <taxon>Hypocreomycetidae</taxon>
        <taxon>Microascales</taxon>
        <taxon>Microascaceae</taxon>
        <taxon>Cephalotrichum</taxon>
    </lineage>
</organism>
<evidence type="ECO:0000313" key="4">
    <source>
        <dbReference type="EMBL" id="SPN99514.1"/>
    </source>
</evidence>
<feature type="domain" description="GST N-terminal" evidence="2">
    <location>
        <begin position="5"/>
        <end position="84"/>
    </location>
</feature>
<dbReference type="InterPro" id="IPR036282">
    <property type="entry name" value="Glutathione-S-Trfase_C_sf"/>
</dbReference>
<dbReference type="SUPFAM" id="SSF52833">
    <property type="entry name" value="Thioredoxin-like"/>
    <property type="match status" value="1"/>
</dbReference>
<dbReference type="InterPro" id="IPR010987">
    <property type="entry name" value="Glutathione-S-Trfase_C-like"/>
</dbReference>
<dbReference type="InterPro" id="IPR050983">
    <property type="entry name" value="GST_Omega/HSP26"/>
</dbReference>
<dbReference type="PANTHER" id="PTHR43968:SF8">
    <property type="entry name" value="S-TRANSFERASE, PUTATIVE (AFU_ORTHOLOGUE AFUA_2G00590)-RELATED"/>
    <property type="match status" value="1"/>
</dbReference>
<dbReference type="Gene3D" id="1.20.1050.10">
    <property type="match status" value="1"/>
</dbReference>
<keyword evidence="4" id="KW-0808">Transferase</keyword>
<proteinExistence type="inferred from homology"/>
<dbReference type="SFLD" id="SFLDS00019">
    <property type="entry name" value="Glutathione_Transferase_(cytos"/>
    <property type="match status" value="1"/>
</dbReference>
<comment type="similarity">
    <text evidence="1">Belongs to the GST superfamily.</text>
</comment>
<dbReference type="PANTHER" id="PTHR43968">
    <property type="match status" value="1"/>
</dbReference>
<evidence type="ECO:0000313" key="5">
    <source>
        <dbReference type="Proteomes" id="UP001187682"/>
    </source>
</evidence>
<accession>A0AAE8SSL2</accession>
<dbReference type="InterPro" id="IPR036249">
    <property type="entry name" value="Thioredoxin-like_sf"/>
</dbReference>
<gene>
    <name evidence="4" type="ORF">DNG_02366</name>
</gene>
<sequence>MAAAPKIKLYTSHLCPWAHRAHIALAELDLPYEEEIIDLSVPRTPEYLAINPRGLVPTISYNGELVTESGIVAQLLADAHPSHLLPPSNAEGGALRRARTSFFVDAYFSKVSSFSTKVVYGAGDVDAEALAPQFVEAVVKELEPLLQDAAPFFGGSEKLTQAEVLTGSFIIRLLAFRRAGLLPESFFAPLPEKAPAFWKWAQAVAAHPSVTRVFPEERIIEGTKARAAKLKAEKAKN</sequence>
<dbReference type="PROSITE" id="PS51354">
    <property type="entry name" value="GLUTAREDOXIN_2"/>
    <property type="match status" value="1"/>
</dbReference>
<protein>
    <submittedName>
        <fullName evidence="4">Related to glutathione transferase omega 1</fullName>
    </submittedName>
</protein>
<comment type="caution">
    <text evidence="4">The sequence shown here is derived from an EMBL/GenBank/DDBJ whole genome shotgun (WGS) entry which is preliminary data.</text>
</comment>
<dbReference type="PROSITE" id="PS50404">
    <property type="entry name" value="GST_NTER"/>
    <property type="match status" value="1"/>
</dbReference>
<dbReference type="CDD" id="cd00570">
    <property type="entry name" value="GST_N_family"/>
    <property type="match status" value="1"/>
</dbReference>
<dbReference type="PROSITE" id="PS50405">
    <property type="entry name" value="GST_CTER"/>
    <property type="match status" value="1"/>
</dbReference>
<dbReference type="GO" id="GO:0016740">
    <property type="term" value="F:transferase activity"/>
    <property type="evidence" value="ECO:0007669"/>
    <property type="project" value="UniProtKB-KW"/>
</dbReference>
<feature type="domain" description="GST C-terminal" evidence="3">
    <location>
        <begin position="93"/>
        <end position="230"/>
    </location>
</feature>
<dbReference type="AlphaFoldDB" id="A0AAE8SSL2"/>
<evidence type="ECO:0000259" key="3">
    <source>
        <dbReference type="PROSITE" id="PS50405"/>
    </source>
</evidence>
<dbReference type="InterPro" id="IPR040079">
    <property type="entry name" value="Glutathione_S-Trfase"/>
</dbReference>
<evidence type="ECO:0000256" key="1">
    <source>
        <dbReference type="ARBA" id="ARBA00007409"/>
    </source>
</evidence>
<dbReference type="GO" id="GO:0005737">
    <property type="term" value="C:cytoplasm"/>
    <property type="evidence" value="ECO:0007669"/>
    <property type="project" value="TreeGrafter"/>
</dbReference>
<dbReference type="InterPro" id="IPR004045">
    <property type="entry name" value="Glutathione_S-Trfase_N"/>
</dbReference>
<keyword evidence="5" id="KW-1185">Reference proteome</keyword>
<dbReference type="Gene3D" id="3.40.30.10">
    <property type="entry name" value="Glutaredoxin"/>
    <property type="match status" value="1"/>
</dbReference>
<reference evidence="4" key="1">
    <citation type="submission" date="2018-03" db="EMBL/GenBank/DDBJ databases">
        <authorList>
            <person name="Guldener U."/>
        </authorList>
    </citation>
    <scope>NUCLEOTIDE SEQUENCE</scope>
</reference>
<dbReference type="SFLD" id="SFLDG00358">
    <property type="entry name" value="Main_(cytGST)"/>
    <property type="match status" value="1"/>
</dbReference>
<dbReference type="EMBL" id="ONZQ02000003">
    <property type="protein sequence ID" value="SPN99514.1"/>
    <property type="molecule type" value="Genomic_DNA"/>
</dbReference>
<dbReference type="SUPFAM" id="SSF47616">
    <property type="entry name" value="GST C-terminal domain-like"/>
    <property type="match status" value="1"/>
</dbReference>
<name>A0AAE8SSL2_9PEZI</name>
<dbReference type="Pfam" id="PF13409">
    <property type="entry name" value="GST_N_2"/>
    <property type="match status" value="1"/>
</dbReference>
<dbReference type="Proteomes" id="UP001187682">
    <property type="component" value="Unassembled WGS sequence"/>
</dbReference>
<evidence type="ECO:0000259" key="2">
    <source>
        <dbReference type="PROSITE" id="PS50404"/>
    </source>
</evidence>